<sequence>MAAPNPLLPPVTSAVWPSSVSDGARMQSSFRPNPIATILQMYTVIILRASLRLRRRRWRTATMPFKPEAGQFYRMPIFFGPAPGPRQWPQGRDFDFRETPRMKMIGVRMLTNADQLKAMLPDRFELRGPPVITVEANYMTEIGWLAGRGYNLCDVKFEVTFHGKDGPVNGTLVLVRFENLADPILSGREELGHNKIYCEIPEPRLLDGRRSTRLGWMETPFLDMAVWDLGPLPEGAGPPFEPDHQGMLSYKYIPATGDWGTADVEYVTLSPHTELRKNLSINSLQVGKGEFAFRRATWEELPTLYHIVNAFAELENHGFQGAHMIETIGGSSLAETRRID</sequence>
<accession>A0A501XJX5</accession>
<evidence type="ECO:0000313" key="2">
    <source>
        <dbReference type="Proteomes" id="UP000319897"/>
    </source>
</evidence>
<dbReference type="EMBL" id="VFSU01000024">
    <property type="protein sequence ID" value="TPE60982.1"/>
    <property type="molecule type" value="Genomic_DNA"/>
</dbReference>
<protein>
    <recommendedName>
        <fullName evidence="3">Acetoacetate decarboxylase</fullName>
    </recommendedName>
</protein>
<organism evidence="1 2">
    <name type="scientific">Sandaracinobacter neustonicus</name>
    <dbReference type="NCBI Taxonomy" id="1715348"/>
    <lineage>
        <taxon>Bacteria</taxon>
        <taxon>Pseudomonadati</taxon>
        <taxon>Pseudomonadota</taxon>
        <taxon>Alphaproteobacteria</taxon>
        <taxon>Sphingomonadales</taxon>
        <taxon>Sphingosinicellaceae</taxon>
        <taxon>Sandaracinobacter</taxon>
    </lineage>
</organism>
<dbReference type="InterPro" id="IPR023375">
    <property type="entry name" value="ADC_dom_sf"/>
</dbReference>
<dbReference type="GO" id="GO:0016829">
    <property type="term" value="F:lyase activity"/>
    <property type="evidence" value="ECO:0007669"/>
    <property type="project" value="InterPro"/>
</dbReference>
<comment type="caution">
    <text evidence="1">The sequence shown here is derived from an EMBL/GenBank/DDBJ whole genome shotgun (WGS) entry which is preliminary data.</text>
</comment>
<evidence type="ECO:0008006" key="3">
    <source>
        <dbReference type="Google" id="ProtNLM"/>
    </source>
</evidence>
<dbReference type="OrthoDB" id="47893at2"/>
<proteinExistence type="predicted"/>
<keyword evidence="2" id="KW-1185">Reference proteome</keyword>
<dbReference type="Gene3D" id="2.40.400.10">
    <property type="entry name" value="Acetoacetate decarboxylase-like"/>
    <property type="match status" value="1"/>
</dbReference>
<name>A0A501XJX5_9SPHN</name>
<dbReference type="SUPFAM" id="SSF160104">
    <property type="entry name" value="Acetoacetate decarboxylase-like"/>
    <property type="match status" value="1"/>
</dbReference>
<reference evidence="1 2" key="1">
    <citation type="submission" date="2019-06" db="EMBL/GenBank/DDBJ databases">
        <authorList>
            <person name="Lee I."/>
            <person name="Jang G.I."/>
            <person name="Hwang C.Y."/>
        </authorList>
    </citation>
    <scope>NUCLEOTIDE SEQUENCE [LARGE SCALE GENOMIC DNA]</scope>
    <source>
        <strain evidence="1 2">PAMC 28131</strain>
    </source>
</reference>
<gene>
    <name evidence="1" type="ORF">FJQ54_08740</name>
</gene>
<dbReference type="Pfam" id="PF06314">
    <property type="entry name" value="ADC"/>
    <property type="match status" value="1"/>
</dbReference>
<dbReference type="AlphaFoldDB" id="A0A501XJX5"/>
<evidence type="ECO:0000313" key="1">
    <source>
        <dbReference type="EMBL" id="TPE60982.1"/>
    </source>
</evidence>
<dbReference type="InterPro" id="IPR010451">
    <property type="entry name" value="Acetoacetate_decarboxylase"/>
</dbReference>
<dbReference type="Proteomes" id="UP000319897">
    <property type="component" value="Unassembled WGS sequence"/>
</dbReference>